<dbReference type="Gene3D" id="3.40.50.720">
    <property type="entry name" value="NAD(P)-binding Rossmann-like Domain"/>
    <property type="match status" value="1"/>
</dbReference>
<evidence type="ECO:0000256" key="2">
    <source>
        <dbReference type="ARBA" id="ARBA00023002"/>
    </source>
</evidence>
<dbReference type="InterPro" id="IPR020904">
    <property type="entry name" value="Sc_DH/Rdtase_CS"/>
</dbReference>
<reference evidence="6 7" key="1">
    <citation type="submission" date="2020-08" db="EMBL/GenBank/DDBJ databases">
        <title>Genomic Encyclopedia of Type Strains, Phase IV (KMG-IV): sequencing the most valuable type-strain genomes for metagenomic binning, comparative biology and taxonomic classification.</title>
        <authorList>
            <person name="Goeker M."/>
        </authorList>
    </citation>
    <scope>NUCLEOTIDE SEQUENCE [LARGE SCALE GENOMIC DNA]</scope>
    <source>
        <strain evidence="6 7">DSM 102255</strain>
    </source>
</reference>
<organism evidence="6 7">
    <name type="scientific">Sphingobium subterraneum</name>
    <dbReference type="NCBI Taxonomy" id="627688"/>
    <lineage>
        <taxon>Bacteria</taxon>
        <taxon>Pseudomonadati</taxon>
        <taxon>Pseudomonadota</taxon>
        <taxon>Alphaproteobacteria</taxon>
        <taxon>Sphingomonadales</taxon>
        <taxon>Sphingomonadaceae</taxon>
        <taxon>Sphingobium</taxon>
    </lineage>
</organism>
<sequence>MKELAGKIAVITGAGSGIGLGMARAFAGAGMHVVIADIELEAAEKAARELNGTALRVDVTKPEDVAALADEVYRRFGAVHLLCNNAGVAVGGLMSDMTYDDWRWVVSVNVLGVSNCLTAFLPRMKAQDGEAHIVNTGSVAGLVSVPKMGIYAATKYAVVAMSEALRVELEPDNIGVTVVCPGSVRTRILEAHRNRPADLKDTNVAPPATFSDPVGTIDPDQMGLQIRDAVIANQMYLVPLTEDNKVFIPMIKNRFDAILEALP</sequence>
<keyword evidence="2" id="KW-0560">Oxidoreductase</keyword>
<dbReference type="RefSeq" id="WP_184078222.1">
    <property type="nucleotide sequence ID" value="NZ_JACIJP010000001.1"/>
</dbReference>
<dbReference type="SUPFAM" id="SSF51735">
    <property type="entry name" value="NAD(P)-binding Rossmann-fold domains"/>
    <property type="match status" value="1"/>
</dbReference>
<evidence type="ECO:0000313" key="7">
    <source>
        <dbReference type="Proteomes" id="UP000552700"/>
    </source>
</evidence>
<dbReference type="PANTHER" id="PTHR43391">
    <property type="entry name" value="RETINOL DEHYDROGENASE-RELATED"/>
    <property type="match status" value="1"/>
</dbReference>
<dbReference type="EMBL" id="JACIJP010000001">
    <property type="protein sequence ID" value="MBB6123366.1"/>
    <property type="molecule type" value="Genomic_DNA"/>
</dbReference>
<feature type="domain" description="Ketoreductase" evidence="5">
    <location>
        <begin position="7"/>
        <end position="187"/>
    </location>
</feature>
<dbReference type="PANTHER" id="PTHR43391:SF26">
    <property type="entry name" value="BLL7251 PROTEIN"/>
    <property type="match status" value="1"/>
</dbReference>
<name>A0A841J1G1_9SPHN</name>
<dbReference type="PRINTS" id="PR00080">
    <property type="entry name" value="SDRFAMILY"/>
</dbReference>
<dbReference type="InterPro" id="IPR057326">
    <property type="entry name" value="KR_dom"/>
</dbReference>
<comment type="caution">
    <text evidence="6">The sequence shown here is derived from an EMBL/GenBank/DDBJ whole genome shotgun (WGS) entry which is preliminary data.</text>
</comment>
<keyword evidence="7" id="KW-1185">Reference proteome</keyword>
<dbReference type="InterPro" id="IPR036291">
    <property type="entry name" value="NAD(P)-bd_dom_sf"/>
</dbReference>
<evidence type="ECO:0000313" key="6">
    <source>
        <dbReference type="EMBL" id="MBB6123366.1"/>
    </source>
</evidence>
<evidence type="ECO:0000256" key="3">
    <source>
        <dbReference type="ARBA" id="ARBA00051383"/>
    </source>
</evidence>
<dbReference type="CDD" id="cd05233">
    <property type="entry name" value="SDR_c"/>
    <property type="match status" value="1"/>
</dbReference>
<evidence type="ECO:0000256" key="4">
    <source>
        <dbReference type="RuleBase" id="RU000363"/>
    </source>
</evidence>
<dbReference type="GO" id="GO:0016491">
    <property type="term" value="F:oxidoreductase activity"/>
    <property type="evidence" value="ECO:0007669"/>
    <property type="project" value="UniProtKB-KW"/>
</dbReference>
<gene>
    <name evidence="6" type="ORF">FHS92_001073</name>
</gene>
<dbReference type="Proteomes" id="UP000552700">
    <property type="component" value="Unassembled WGS sequence"/>
</dbReference>
<proteinExistence type="inferred from homology"/>
<protein>
    <submittedName>
        <fullName evidence="6">NAD(P)-dependent dehydrogenase (Short-subunit alcohol dehydrogenase family)</fullName>
    </submittedName>
</protein>
<comment type="similarity">
    <text evidence="1 4">Belongs to the short-chain dehydrogenases/reductases (SDR) family.</text>
</comment>
<dbReference type="PROSITE" id="PS00061">
    <property type="entry name" value="ADH_SHORT"/>
    <property type="match status" value="1"/>
</dbReference>
<evidence type="ECO:0000259" key="5">
    <source>
        <dbReference type="SMART" id="SM00822"/>
    </source>
</evidence>
<dbReference type="SMART" id="SM00822">
    <property type="entry name" value="PKS_KR"/>
    <property type="match status" value="1"/>
</dbReference>
<comment type="catalytic activity">
    <reaction evidence="3">
        <text>2,5-dichlorocyclohexa-2,5-dien-1,4-diol + NAD(+) = 2,5-dichlorohydroquinone + NADH + H(+)</text>
        <dbReference type="Rhea" id="RHEA:15741"/>
        <dbReference type="ChEBI" id="CHEBI:15378"/>
        <dbReference type="ChEBI" id="CHEBI:27545"/>
        <dbReference type="ChEBI" id="CHEBI:28975"/>
        <dbReference type="ChEBI" id="CHEBI:57540"/>
        <dbReference type="ChEBI" id="CHEBI:57945"/>
    </reaction>
</comment>
<dbReference type="PRINTS" id="PR00081">
    <property type="entry name" value="GDHRDH"/>
</dbReference>
<dbReference type="FunFam" id="3.40.50.720:FF:000084">
    <property type="entry name" value="Short-chain dehydrogenase reductase"/>
    <property type="match status" value="1"/>
</dbReference>
<dbReference type="Pfam" id="PF00106">
    <property type="entry name" value="adh_short"/>
    <property type="match status" value="1"/>
</dbReference>
<evidence type="ECO:0000256" key="1">
    <source>
        <dbReference type="ARBA" id="ARBA00006484"/>
    </source>
</evidence>
<dbReference type="InterPro" id="IPR002347">
    <property type="entry name" value="SDR_fam"/>
</dbReference>
<accession>A0A841J1G1</accession>
<dbReference type="AlphaFoldDB" id="A0A841J1G1"/>